<evidence type="ECO:0000313" key="1">
    <source>
        <dbReference type="EMBL" id="RBP00904.1"/>
    </source>
</evidence>
<dbReference type="Proteomes" id="UP000252118">
    <property type="component" value="Unassembled WGS sequence"/>
</dbReference>
<gene>
    <name evidence="1" type="ORF">DET59_12333</name>
</gene>
<proteinExistence type="predicted"/>
<organism evidence="1 2">
    <name type="scientific">Rossellomorea aquimaris</name>
    <dbReference type="NCBI Taxonomy" id="189382"/>
    <lineage>
        <taxon>Bacteria</taxon>
        <taxon>Bacillati</taxon>
        <taxon>Bacillota</taxon>
        <taxon>Bacilli</taxon>
        <taxon>Bacillales</taxon>
        <taxon>Bacillaceae</taxon>
        <taxon>Rossellomorea</taxon>
    </lineage>
</organism>
<reference evidence="1 2" key="1">
    <citation type="submission" date="2018-06" db="EMBL/GenBank/DDBJ databases">
        <title>Freshwater and sediment microbial communities from various areas in North America, analyzing microbe dynamics in response to fracking.</title>
        <authorList>
            <person name="Lamendella R."/>
        </authorList>
    </citation>
    <scope>NUCLEOTIDE SEQUENCE [LARGE SCALE GENOMIC DNA]</scope>
    <source>
        <strain evidence="1 2">97B</strain>
    </source>
</reference>
<dbReference type="OrthoDB" id="2885878at2"/>
<protein>
    <submittedName>
        <fullName evidence="1">Uncharacterized protein</fullName>
    </submittedName>
</protein>
<dbReference type="RefSeq" id="WP_113971097.1">
    <property type="nucleotide sequence ID" value="NZ_QNRJ01000023.1"/>
</dbReference>
<evidence type="ECO:0000313" key="2">
    <source>
        <dbReference type="Proteomes" id="UP000252118"/>
    </source>
</evidence>
<dbReference type="AlphaFoldDB" id="A0A366EER8"/>
<comment type="caution">
    <text evidence="1">The sequence shown here is derived from an EMBL/GenBank/DDBJ whole genome shotgun (WGS) entry which is preliminary data.</text>
</comment>
<sequence length="81" mass="9173">MSKVKDKGDDPMNKIGLLKSLNQASRGNFFSIEIPMTSKEEAQTIENLAHELEKEGKIKIRECDQKETSVYIQGIIKYALT</sequence>
<dbReference type="EMBL" id="QNRJ01000023">
    <property type="protein sequence ID" value="RBP00904.1"/>
    <property type="molecule type" value="Genomic_DNA"/>
</dbReference>
<name>A0A366EER8_9BACI</name>
<accession>A0A366EER8</accession>